<dbReference type="Proteomes" id="UP000499080">
    <property type="component" value="Unassembled WGS sequence"/>
</dbReference>
<sequence length="95" mass="10766">MRNSDENRHSAVENFRFSSSFVIHSERWFIKLKWKRGEEERGSITKAKTTKCRPVGEVESERGGCLVLKAEGGIGAVDQGERSDRWHGASMKDPT</sequence>
<evidence type="ECO:0000313" key="2">
    <source>
        <dbReference type="Proteomes" id="UP000499080"/>
    </source>
</evidence>
<evidence type="ECO:0000313" key="1">
    <source>
        <dbReference type="EMBL" id="GBM06361.1"/>
    </source>
</evidence>
<name>A0A4Y2CPJ8_ARAVE</name>
<proteinExistence type="predicted"/>
<dbReference type="EMBL" id="BGPR01000227">
    <property type="protein sequence ID" value="GBM06361.1"/>
    <property type="molecule type" value="Genomic_DNA"/>
</dbReference>
<comment type="caution">
    <text evidence="1">The sequence shown here is derived from an EMBL/GenBank/DDBJ whole genome shotgun (WGS) entry which is preliminary data.</text>
</comment>
<accession>A0A4Y2CPJ8</accession>
<gene>
    <name evidence="1" type="ORF">AVEN_121398_1</name>
</gene>
<keyword evidence="2" id="KW-1185">Reference proteome</keyword>
<organism evidence="1 2">
    <name type="scientific">Araneus ventricosus</name>
    <name type="common">Orbweaver spider</name>
    <name type="synonym">Epeira ventricosa</name>
    <dbReference type="NCBI Taxonomy" id="182803"/>
    <lineage>
        <taxon>Eukaryota</taxon>
        <taxon>Metazoa</taxon>
        <taxon>Ecdysozoa</taxon>
        <taxon>Arthropoda</taxon>
        <taxon>Chelicerata</taxon>
        <taxon>Arachnida</taxon>
        <taxon>Araneae</taxon>
        <taxon>Araneomorphae</taxon>
        <taxon>Entelegynae</taxon>
        <taxon>Araneoidea</taxon>
        <taxon>Araneidae</taxon>
        <taxon>Araneus</taxon>
    </lineage>
</organism>
<reference evidence="1 2" key="1">
    <citation type="journal article" date="2019" name="Sci. Rep.">
        <title>Orb-weaving spider Araneus ventricosus genome elucidates the spidroin gene catalogue.</title>
        <authorList>
            <person name="Kono N."/>
            <person name="Nakamura H."/>
            <person name="Ohtoshi R."/>
            <person name="Moran D.A.P."/>
            <person name="Shinohara A."/>
            <person name="Yoshida Y."/>
            <person name="Fujiwara M."/>
            <person name="Mori M."/>
            <person name="Tomita M."/>
            <person name="Arakawa K."/>
        </authorList>
    </citation>
    <scope>NUCLEOTIDE SEQUENCE [LARGE SCALE GENOMIC DNA]</scope>
</reference>
<protein>
    <submittedName>
        <fullName evidence="1">Uncharacterized protein</fullName>
    </submittedName>
</protein>
<dbReference type="AlphaFoldDB" id="A0A4Y2CPJ8"/>